<dbReference type="InterPro" id="IPR010869">
    <property type="entry name" value="DUF1501"/>
</dbReference>
<evidence type="ECO:0000313" key="2">
    <source>
        <dbReference type="Proteomes" id="UP001428290"/>
    </source>
</evidence>
<sequence>MLNRRQLLGLAPNIQVVQRKTIAVSPSQRDVLICVFQRGGADGLNMVVPHGEAAYYQARPNLAIAQPNQQFGAIDLDGFFGLHPSLKPFQEIWNAKQLAIVHACGSPDPTHSHFDAMDYMERGTPGQKSDPRGWLGRHLEATQQSNDSPFRAVGFGSLLQASLRGGAATALTSLEAFNLQANRLELPKLRAAHGQLYRGSGMLVGAAQQTFAALEIMQKLKPNQYQPSDGAVYPDSPYGKALKQIAQLIKADLGLEVACADIGDWDTHVNQGGADGGMAANLAEFAAGLRALYTDLSAHLGRVTIVTMSEFGRRAAENGGGGTDHGHGNVMFVMGGNVTGGIYGAWPGLQPEQLYGPGDLAITSDFRDVLAEILQKRLYSQQINQLFPEYLPSQSHNLVR</sequence>
<evidence type="ECO:0008006" key="3">
    <source>
        <dbReference type="Google" id="ProtNLM"/>
    </source>
</evidence>
<dbReference type="Proteomes" id="UP001428290">
    <property type="component" value="Unassembled WGS sequence"/>
</dbReference>
<reference evidence="1 2" key="1">
    <citation type="submission" date="2024-02" db="EMBL/GenBank/DDBJ databases">
        <title>Herpetosiphon gulosus NBRC 112829.</title>
        <authorList>
            <person name="Ichikawa N."/>
            <person name="Katano-Makiyama Y."/>
            <person name="Hidaka K."/>
        </authorList>
    </citation>
    <scope>NUCLEOTIDE SEQUENCE [LARGE SCALE GENOMIC DNA]</scope>
    <source>
        <strain evidence="1 2">NBRC 112829</strain>
    </source>
</reference>
<dbReference type="EMBL" id="BAABRU010000006">
    <property type="protein sequence ID" value="GAA5528289.1"/>
    <property type="molecule type" value="Genomic_DNA"/>
</dbReference>
<comment type="caution">
    <text evidence="1">The sequence shown here is derived from an EMBL/GenBank/DDBJ whole genome shotgun (WGS) entry which is preliminary data.</text>
</comment>
<dbReference type="RefSeq" id="WP_345721903.1">
    <property type="nucleotide sequence ID" value="NZ_BAABRU010000006.1"/>
</dbReference>
<evidence type="ECO:0000313" key="1">
    <source>
        <dbReference type="EMBL" id="GAA5528289.1"/>
    </source>
</evidence>
<gene>
    <name evidence="1" type="ORF">Hgul01_02087</name>
</gene>
<protein>
    <recommendedName>
        <fullName evidence="3">DUF1501 domain-containing protein</fullName>
    </recommendedName>
</protein>
<dbReference type="PANTHER" id="PTHR43737">
    <property type="entry name" value="BLL7424 PROTEIN"/>
    <property type="match status" value="1"/>
</dbReference>
<accession>A0ABP9WYZ1</accession>
<dbReference type="PANTHER" id="PTHR43737:SF1">
    <property type="entry name" value="DUF1501 DOMAIN-CONTAINING PROTEIN"/>
    <property type="match status" value="1"/>
</dbReference>
<dbReference type="Pfam" id="PF07394">
    <property type="entry name" value="DUF1501"/>
    <property type="match status" value="1"/>
</dbReference>
<organism evidence="1 2">
    <name type="scientific">Herpetosiphon gulosus</name>
    <dbReference type="NCBI Taxonomy" id="1973496"/>
    <lineage>
        <taxon>Bacteria</taxon>
        <taxon>Bacillati</taxon>
        <taxon>Chloroflexota</taxon>
        <taxon>Chloroflexia</taxon>
        <taxon>Herpetosiphonales</taxon>
        <taxon>Herpetosiphonaceae</taxon>
        <taxon>Herpetosiphon</taxon>
    </lineage>
</organism>
<name>A0ABP9WYZ1_9CHLR</name>
<keyword evidence="2" id="KW-1185">Reference proteome</keyword>
<proteinExistence type="predicted"/>